<dbReference type="EMBL" id="BAAAGE010000001">
    <property type="protein sequence ID" value="GAA0711750.1"/>
    <property type="molecule type" value="Genomic_DNA"/>
</dbReference>
<dbReference type="Proteomes" id="UP001501758">
    <property type="component" value="Unassembled WGS sequence"/>
</dbReference>
<evidence type="ECO:0000313" key="3">
    <source>
        <dbReference type="Proteomes" id="UP001501758"/>
    </source>
</evidence>
<protein>
    <submittedName>
        <fullName evidence="2">Uncharacterized protein</fullName>
    </submittedName>
</protein>
<gene>
    <name evidence="2" type="ORF">GCM10009430_01510</name>
</gene>
<comment type="caution">
    <text evidence="2">The sequence shown here is derived from an EMBL/GenBank/DDBJ whole genome shotgun (WGS) entry which is preliminary data.</text>
</comment>
<evidence type="ECO:0000313" key="2">
    <source>
        <dbReference type="EMBL" id="GAA0711750.1"/>
    </source>
</evidence>
<name>A0ABP3TLD7_9FLAO</name>
<sequence>MKKLVVLAVAILASTQIFANDKNTEETNEQKLRSEIALLLEKPQIQLDTDEIKANIEFIVNGKGEIVILSIDSEKEAIEYYVKSRLNYKKIGNEINKTGNKIFKLRVKVLNPEA</sequence>
<reference evidence="3" key="1">
    <citation type="journal article" date="2019" name="Int. J. Syst. Evol. Microbiol.">
        <title>The Global Catalogue of Microorganisms (GCM) 10K type strain sequencing project: providing services to taxonomists for standard genome sequencing and annotation.</title>
        <authorList>
            <consortium name="The Broad Institute Genomics Platform"/>
            <consortium name="The Broad Institute Genome Sequencing Center for Infectious Disease"/>
            <person name="Wu L."/>
            <person name="Ma J."/>
        </authorList>
    </citation>
    <scope>NUCLEOTIDE SEQUENCE [LARGE SCALE GENOMIC DNA]</scope>
    <source>
        <strain evidence="3">JCM 15974</strain>
    </source>
</reference>
<feature type="signal peptide" evidence="1">
    <location>
        <begin position="1"/>
        <end position="19"/>
    </location>
</feature>
<proteinExistence type="predicted"/>
<organism evidence="2 3">
    <name type="scientific">Aquimarina litoralis</name>
    <dbReference type="NCBI Taxonomy" id="584605"/>
    <lineage>
        <taxon>Bacteria</taxon>
        <taxon>Pseudomonadati</taxon>
        <taxon>Bacteroidota</taxon>
        <taxon>Flavobacteriia</taxon>
        <taxon>Flavobacteriales</taxon>
        <taxon>Flavobacteriaceae</taxon>
        <taxon>Aquimarina</taxon>
    </lineage>
</organism>
<keyword evidence="1" id="KW-0732">Signal</keyword>
<evidence type="ECO:0000256" key="1">
    <source>
        <dbReference type="SAM" id="SignalP"/>
    </source>
</evidence>
<dbReference type="RefSeq" id="WP_299605580.1">
    <property type="nucleotide sequence ID" value="NZ_BAAAGE010000001.1"/>
</dbReference>
<keyword evidence="3" id="KW-1185">Reference proteome</keyword>
<accession>A0ABP3TLD7</accession>
<feature type="chain" id="PRO_5046847158" evidence="1">
    <location>
        <begin position="20"/>
        <end position="114"/>
    </location>
</feature>